<proteinExistence type="predicted"/>
<gene>
    <name evidence="1" type="ORF">TIFTF001_056646</name>
</gene>
<comment type="caution">
    <text evidence="1">The sequence shown here is derived from an EMBL/GenBank/DDBJ whole genome shotgun (WGS) entry which is preliminary data.</text>
</comment>
<dbReference type="EMBL" id="BTGU01021529">
    <property type="protein sequence ID" value="GMN75711.1"/>
    <property type="molecule type" value="Genomic_DNA"/>
</dbReference>
<accession>A0AA88JJN5</accession>
<reference evidence="1" key="1">
    <citation type="submission" date="2023-07" db="EMBL/GenBank/DDBJ databases">
        <title>draft genome sequence of fig (Ficus carica).</title>
        <authorList>
            <person name="Takahashi T."/>
            <person name="Nishimura K."/>
        </authorList>
    </citation>
    <scope>NUCLEOTIDE SEQUENCE</scope>
</reference>
<organism evidence="1 2">
    <name type="scientific">Ficus carica</name>
    <name type="common">Common fig</name>
    <dbReference type="NCBI Taxonomy" id="3494"/>
    <lineage>
        <taxon>Eukaryota</taxon>
        <taxon>Viridiplantae</taxon>
        <taxon>Streptophyta</taxon>
        <taxon>Embryophyta</taxon>
        <taxon>Tracheophyta</taxon>
        <taxon>Spermatophyta</taxon>
        <taxon>Magnoliopsida</taxon>
        <taxon>eudicotyledons</taxon>
        <taxon>Gunneridae</taxon>
        <taxon>Pentapetalae</taxon>
        <taxon>rosids</taxon>
        <taxon>fabids</taxon>
        <taxon>Rosales</taxon>
        <taxon>Moraceae</taxon>
        <taxon>Ficeae</taxon>
        <taxon>Ficus</taxon>
    </lineage>
</organism>
<sequence length="171" mass="19276">MLVINERLSFELILPVIKEYSIGVDQACDQECKFRVDHACHQGVHAILEMIMLVIKEVFTFGVDRTCDKGSGTLELIMLMIIEFSYGVDQLIIKICSLRVDYACDQGVFSSGVDHACDQVVSVALELIILVINEYFGFELIILVIKEGLALELIMLVMKKFNLGVDYAYDQ</sequence>
<dbReference type="AlphaFoldDB" id="A0AA88JJN5"/>
<name>A0AA88JJN5_FICCA</name>
<dbReference type="Gramene" id="FCD_00015190-RA">
    <property type="protein sequence ID" value="FCD_00015190-RA:cds"/>
    <property type="gene ID" value="FCD_00015190"/>
</dbReference>
<keyword evidence="2" id="KW-1185">Reference proteome</keyword>
<evidence type="ECO:0000313" key="2">
    <source>
        <dbReference type="Proteomes" id="UP001187192"/>
    </source>
</evidence>
<protein>
    <submittedName>
        <fullName evidence="1">Uncharacterized protein</fullName>
    </submittedName>
</protein>
<dbReference type="Proteomes" id="UP001187192">
    <property type="component" value="Unassembled WGS sequence"/>
</dbReference>
<evidence type="ECO:0000313" key="1">
    <source>
        <dbReference type="EMBL" id="GMN75711.1"/>
    </source>
</evidence>